<accession>A0A1F8DHI3</accession>
<dbReference type="InterPro" id="IPR011146">
    <property type="entry name" value="HIT-like"/>
</dbReference>
<dbReference type="InterPro" id="IPR001310">
    <property type="entry name" value="Histidine_triad_HIT"/>
</dbReference>
<reference evidence="3 4" key="1">
    <citation type="journal article" date="2016" name="Nat. Commun.">
        <title>Thousands of microbial genomes shed light on interconnected biogeochemical processes in an aquifer system.</title>
        <authorList>
            <person name="Anantharaman K."/>
            <person name="Brown C.T."/>
            <person name="Hug L.A."/>
            <person name="Sharon I."/>
            <person name="Castelle C.J."/>
            <person name="Probst A.J."/>
            <person name="Thomas B.C."/>
            <person name="Singh A."/>
            <person name="Wilkins M.J."/>
            <person name="Karaoz U."/>
            <person name="Brodie E.L."/>
            <person name="Williams K.H."/>
            <person name="Hubbard S.S."/>
            <person name="Banfield J.F."/>
        </authorList>
    </citation>
    <scope>NUCLEOTIDE SEQUENCE [LARGE SCALE GENOMIC DNA]</scope>
</reference>
<dbReference type="GO" id="GO:0016787">
    <property type="term" value="F:hydrolase activity"/>
    <property type="evidence" value="ECO:0007669"/>
    <property type="project" value="UniProtKB-KW"/>
</dbReference>
<sequence>MKEDCVFCKIVKGEIPSHRIWEDDKHLAILSIFPNTPGFTVVLTKKHKPSYIFANDDKTVSDLTLATKKVAKLLDATFEDVGRTGMFYEGFGVDHLHSKLFPMHGTKKQEWKPIESGSKMKEFYKKYPGYLSSHDSKRADDKELSMLANKIKETASKSKNDS</sequence>
<feature type="domain" description="HIT" evidence="2">
    <location>
        <begin position="6"/>
        <end position="111"/>
    </location>
</feature>
<dbReference type="Gene3D" id="3.30.428.10">
    <property type="entry name" value="HIT-like"/>
    <property type="match status" value="1"/>
</dbReference>
<dbReference type="AlphaFoldDB" id="A0A1F8DHI3"/>
<keyword evidence="3" id="KW-0378">Hydrolase</keyword>
<name>A0A1F8DHI3_9BACT</name>
<dbReference type="EMBL" id="MGIL01000017">
    <property type="protein sequence ID" value="OGM88053.1"/>
    <property type="molecule type" value="Genomic_DNA"/>
</dbReference>
<evidence type="ECO:0000256" key="1">
    <source>
        <dbReference type="PROSITE-ProRule" id="PRU00464"/>
    </source>
</evidence>
<evidence type="ECO:0000313" key="3">
    <source>
        <dbReference type="EMBL" id="OGM88053.1"/>
    </source>
</evidence>
<dbReference type="PROSITE" id="PS51084">
    <property type="entry name" value="HIT_2"/>
    <property type="match status" value="1"/>
</dbReference>
<dbReference type="InterPro" id="IPR036265">
    <property type="entry name" value="HIT-like_sf"/>
</dbReference>
<proteinExistence type="predicted"/>
<dbReference type="PRINTS" id="PR00332">
    <property type="entry name" value="HISTRIAD"/>
</dbReference>
<dbReference type="PANTHER" id="PTHR46648">
    <property type="entry name" value="HIT FAMILY PROTEIN 1"/>
    <property type="match status" value="1"/>
</dbReference>
<comment type="caution">
    <text evidence="3">The sequence shown here is derived from an EMBL/GenBank/DDBJ whole genome shotgun (WGS) entry which is preliminary data.</text>
</comment>
<comment type="caution">
    <text evidence="1">Lacks conserved residue(s) required for the propagation of feature annotation.</text>
</comment>
<dbReference type="Proteomes" id="UP000177596">
    <property type="component" value="Unassembled WGS sequence"/>
</dbReference>
<dbReference type="SUPFAM" id="SSF54197">
    <property type="entry name" value="HIT-like"/>
    <property type="match status" value="1"/>
</dbReference>
<dbReference type="Pfam" id="PF01230">
    <property type="entry name" value="HIT"/>
    <property type="match status" value="1"/>
</dbReference>
<gene>
    <name evidence="3" type="ORF">A2573_00930</name>
</gene>
<organism evidence="3 4">
    <name type="scientific">Candidatus Woesebacteria bacterium RIFOXYD1_FULL_43_18</name>
    <dbReference type="NCBI Taxonomy" id="1802551"/>
    <lineage>
        <taxon>Bacteria</taxon>
        <taxon>Candidatus Woeseibacteriota</taxon>
    </lineage>
</organism>
<dbReference type="GO" id="GO:0009117">
    <property type="term" value="P:nucleotide metabolic process"/>
    <property type="evidence" value="ECO:0007669"/>
    <property type="project" value="TreeGrafter"/>
</dbReference>
<evidence type="ECO:0000313" key="4">
    <source>
        <dbReference type="Proteomes" id="UP000177596"/>
    </source>
</evidence>
<evidence type="ECO:0000259" key="2">
    <source>
        <dbReference type="PROSITE" id="PS51084"/>
    </source>
</evidence>
<protein>
    <submittedName>
        <fullName evidence="3">Diadenosine tetraphosphate hydrolase</fullName>
    </submittedName>
</protein>
<dbReference type="PANTHER" id="PTHR46648:SF1">
    <property type="entry name" value="ADENOSINE 5'-MONOPHOSPHORAMIDASE HNT1"/>
    <property type="match status" value="1"/>
</dbReference>